<evidence type="ECO:0000313" key="1">
    <source>
        <dbReference type="EMBL" id="KAF4625508.1"/>
    </source>
</evidence>
<sequence>MGTPPEHVVVGVDIGYTCTGVAIYSTRRFISPGTSQGKIQPVVLQDWPDCPRTGKKVNVYNKVPTRLTYKAGDLRALSWGFSCLPREELDEAMLVREHFKLLLEDDCLVSYNERLKNEQNTRKDKNQRSQNDKEIIENVHKWFVDFLDKLERHIAENLENPPWRVDFDDTKVDYIFSLPTAWKENKVLVERFQQIIEEAGFASGQNCTATTGLSEAVASAVWTAKVVNHKFKETFSLFVTLEEDICVLKVIRFDNKTVEMEKLDSPISIFAGSVQIDKAFEDAFEKKLSALKEEDPQLFKEFAVSKHAAHIASRDRFQMHKENWGQATATNCFSISVHPDVQSSDKDSWTSGAKVEGFVPRIKFSADEFNAIFDEQIFKIVKILDMVLGNVREKVVHRSRALFSPGVLVVPNTFKQSLRDITSFKAFRYSWTQKEENRLVYDHMQRIIYGTSVLSTRICCASYGILYDKVFNKSEHQGKGRDCYRDPADGKKYVRNEIYWFITDGQEIKQNDSITFSQNRQMSAASPEGSWTNTIVLSKHPPDLLPNHFDKRLCTNLTTFTSDCDWTASREKRRFPLFGGKFLRGTYDVCISVEEEKLNIETKVGGEVKGSCLIPDIPWEFVEKKKTDTPNPANDFNN</sequence>
<accession>A0A8H4R9N7</accession>
<dbReference type="PANTHER" id="PTHR42749:SF1">
    <property type="entry name" value="CELL SHAPE-DETERMINING PROTEIN MREB"/>
    <property type="match status" value="1"/>
</dbReference>
<gene>
    <name evidence="1" type="ORF">G7Y89_g12658</name>
</gene>
<protein>
    <submittedName>
        <fullName evidence="1">Uncharacterized protein</fullName>
    </submittedName>
</protein>
<evidence type="ECO:0000313" key="2">
    <source>
        <dbReference type="Proteomes" id="UP000566819"/>
    </source>
</evidence>
<dbReference type="EMBL" id="JAAMPI010001361">
    <property type="protein sequence ID" value="KAF4625508.1"/>
    <property type="molecule type" value="Genomic_DNA"/>
</dbReference>
<keyword evidence="2" id="KW-1185">Reference proteome</keyword>
<dbReference type="Proteomes" id="UP000566819">
    <property type="component" value="Unassembled WGS sequence"/>
</dbReference>
<dbReference type="OrthoDB" id="2394218at2759"/>
<proteinExistence type="predicted"/>
<dbReference type="AlphaFoldDB" id="A0A8H4R9N7"/>
<dbReference type="PANTHER" id="PTHR42749">
    <property type="entry name" value="CELL SHAPE-DETERMINING PROTEIN MREB"/>
    <property type="match status" value="1"/>
</dbReference>
<organism evidence="1 2">
    <name type="scientific">Cudoniella acicularis</name>
    <dbReference type="NCBI Taxonomy" id="354080"/>
    <lineage>
        <taxon>Eukaryota</taxon>
        <taxon>Fungi</taxon>
        <taxon>Dikarya</taxon>
        <taxon>Ascomycota</taxon>
        <taxon>Pezizomycotina</taxon>
        <taxon>Leotiomycetes</taxon>
        <taxon>Helotiales</taxon>
        <taxon>Tricladiaceae</taxon>
        <taxon>Cudoniella</taxon>
    </lineage>
</organism>
<name>A0A8H4R9N7_9HELO</name>
<comment type="caution">
    <text evidence="1">The sequence shown here is derived from an EMBL/GenBank/DDBJ whole genome shotgun (WGS) entry which is preliminary data.</text>
</comment>
<reference evidence="1 2" key="1">
    <citation type="submission" date="2020-03" db="EMBL/GenBank/DDBJ databases">
        <title>Draft Genome Sequence of Cudoniella acicularis.</title>
        <authorList>
            <person name="Buettner E."/>
            <person name="Kellner H."/>
        </authorList>
    </citation>
    <scope>NUCLEOTIDE SEQUENCE [LARGE SCALE GENOMIC DNA]</scope>
    <source>
        <strain evidence="1 2">DSM 108380</strain>
    </source>
</reference>